<dbReference type="Pfam" id="PF00196">
    <property type="entry name" value="GerE"/>
    <property type="match status" value="1"/>
</dbReference>
<dbReference type="InterPro" id="IPR039420">
    <property type="entry name" value="WalR-like"/>
</dbReference>
<protein>
    <submittedName>
        <fullName evidence="8">Two-component system response regulator NreC</fullName>
    </submittedName>
</protein>
<dbReference type="PROSITE" id="PS50043">
    <property type="entry name" value="HTH_LUXR_2"/>
    <property type="match status" value="1"/>
</dbReference>
<dbReference type="SUPFAM" id="SSF52172">
    <property type="entry name" value="CheY-like"/>
    <property type="match status" value="1"/>
</dbReference>
<dbReference type="SUPFAM" id="SSF46894">
    <property type="entry name" value="C-terminal effector domain of the bipartite response regulators"/>
    <property type="match status" value="1"/>
</dbReference>
<dbReference type="InterPro" id="IPR000792">
    <property type="entry name" value="Tscrpt_reg_LuxR_C"/>
</dbReference>
<name>A0ABT9V426_9BACL</name>
<dbReference type="InterPro" id="IPR011006">
    <property type="entry name" value="CheY-like_superfamily"/>
</dbReference>
<dbReference type="InterPro" id="IPR058245">
    <property type="entry name" value="NreC/VraR/RcsB-like_REC"/>
</dbReference>
<comment type="caution">
    <text evidence="8">The sequence shown here is derived from an EMBL/GenBank/DDBJ whole genome shotgun (WGS) entry which is preliminary data.</text>
</comment>
<dbReference type="EMBL" id="JAUSTU010000008">
    <property type="protein sequence ID" value="MDQ0155703.1"/>
    <property type="molecule type" value="Genomic_DNA"/>
</dbReference>
<dbReference type="SMART" id="SM00448">
    <property type="entry name" value="REC"/>
    <property type="match status" value="1"/>
</dbReference>
<evidence type="ECO:0000313" key="8">
    <source>
        <dbReference type="EMBL" id="MDQ0155703.1"/>
    </source>
</evidence>
<dbReference type="InterPro" id="IPR016032">
    <property type="entry name" value="Sig_transdc_resp-reg_C-effctor"/>
</dbReference>
<keyword evidence="3" id="KW-0238">DNA-binding</keyword>
<feature type="domain" description="HTH luxR-type" evidence="6">
    <location>
        <begin position="145"/>
        <end position="210"/>
    </location>
</feature>
<reference evidence="8 9" key="1">
    <citation type="submission" date="2023-07" db="EMBL/GenBank/DDBJ databases">
        <title>Genomic Encyclopedia of Type Strains, Phase IV (KMG-IV): sequencing the most valuable type-strain genomes for metagenomic binning, comparative biology and taxonomic classification.</title>
        <authorList>
            <person name="Goeker M."/>
        </authorList>
    </citation>
    <scope>NUCLEOTIDE SEQUENCE [LARGE SCALE GENOMIC DNA]</scope>
    <source>
        <strain evidence="8 9">DSM 23948</strain>
    </source>
</reference>
<dbReference type="CDD" id="cd17535">
    <property type="entry name" value="REC_NarL-like"/>
    <property type="match status" value="1"/>
</dbReference>
<dbReference type="PRINTS" id="PR00038">
    <property type="entry name" value="HTHLUXR"/>
</dbReference>
<dbReference type="PANTHER" id="PTHR43214:SF37">
    <property type="entry name" value="TRANSCRIPTIONAL REGULATORY PROTEIN YDFI"/>
    <property type="match status" value="1"/>
</dbReference>
<dbReference type="PANTHER" id="PTHR43214">
    <property type="entry name" value="TWO-COMPONENT RESPONSE REGULATOR"/>
    <property type="match status" value="1"/>
</dbReference>
<dbReference type="RefSeq" id="WP_307150234.1">
    <property type="nucleotide sequence ID" value="NZ_JAUSTU010000008.1"/>
</dbReference>
<dbReference type="Proteomes" id="UP001231362">
    <property type="component" value="Unassembled WGS sequence"/>
</dbReference>
<proteinExistence type="predicted"/>
<evidence type="ECO:0000259" key="7">
    <source>
        <dbReference type="PROSITE" id="PS50110"/>
    </source>
</evidence>
<feature type="modified residue" description="4-aspartylphosphate" evidence="5">
    <location>
        <position position="54"/>
    </location>
</feature>
<keyword evidence="9" id="KW-1185">Reference proteome</keyword>
<evidence type="ECO:0000256" key="4">
    <source>
        <dbReference type="ARBA" id="ARBA00023163"/>
    </source>
</evidence>
<dbReference type="SMART" id="SM00421">
    <property type="entry name" value="HTH_LUXR"/>
    <property type="match status" value="1"/>
</dbReference>
<dbReference type="Pfam" id="PF00072">
    <property type="entry name" value="Response_reg"/>
    <property type="match status" value="1"/>
</dbReference>
<dbReference type="Gene3D" id="3.40.50.2300">
    <property type="match status" value="1"/>
</dbReference>
<keyword evidence="2" id="KW-0805">Transcription regulation</keyword>
<keyword evidence="1 5" id="KW-0597">Phosphoprotein</keyword>
<feature type="domain" description="Response regulatory" evidence="7">
    <location>
        <begin position="3"/>
        <end position="119"/>
    </location>
</feature>
<evidence type="ECO:0000256" key="1">
    <source>
        <dbReference type="ARBA" id="ARBA00022553"/>
    </source>
</evidence>
<evidence type="ECO:0000256" key="2">
    <source>
        <dbReference type="ARBA" id="ARBA00023015"/>
    </source>
</evidence>
<organism evidence="8 9">
    <name type="scientific">Anoxybacillus andreesenii</name>
    <dbReference type="NCBI Taxonomy" id="1325932"/>
    <lineage>
        <taxon>Bacteria</taxon>
        <taxon>Bacillati</taxon>
        <taxon>Bacillota</taxon>
        <taxon>Bacilli</taxon>
        <taxon>Bacillales</taxon>
        <taxon>Anoxybacillaceae</taxon>
        <taxon>Anoxybacillus</taxon>
    </lineage>
</organism>
<evidence type="ECO:0000313" key="9">
    <source>
        <dbReference type="Proteomes" id="UP001231362"/>
    </source>
</evidence>
<evidence type="ECO:0000256" key="3">
    <source>
        <dbReference type="ARBA" id="ARBA00023125"/>
    </source>
</evidence>
<keyword evidence="4" id="KW-0804">Transcription</keyword>
<dbReference type="PROSITE" id="PS50110">
    <property type="entry name" value="RESPONSE_REGULATORY"/>
    <property type="match status" value="1"/>
</dbReference>
<gene>
    <name evidence="8" type="ORF">J2S07_002008</name>
</gene>
<accession>A0ABT9V426</accession>
<sequence length="215" mass="24334">MITVLLADDHSIVRSGLKHIINSQSDMSVIDEAENGEVAVIKALDLKPDVVVMDLNMPKKSGLVATKQITEANQDIKIIILTMHENKEYLYRVLQAGASSYLLKSYNEDDLVDAIRTVHRGEAYLYPDATRLLLEDYMKRSNAAVEDNHAKLSGREQEILSYLAKGYTNKEIAEILYLSIKTIEAHKSKIMDKLDLKTRVDLVKFAMKNGYLDFE</sequence>
<dbReference type="CDD" id="cd06170">
    <property type="entry name" value="LuxR_C_like"/>
    <property type="match status" value="1"/>
</dbReference>
<dbReference type="InterPro" id="IPR001789">
    <property type="entry name" value="Sig_transdc_resp-reg_receiver"/>
</dbReference>
<evidence type="ECO:0000256" key="5">
    <source>
        <dbReference type="PROSITE-ProRule" id="PRU00169"/>
    </source>
</evidence>
<evidence type="ECO:0000259" key="6">
    <source>
        <dbReference type="PROSITE" id="PS50043"/>
    </source>
</evidence>